<organism evidence="2 3">
    <name type="scientific">Didymella pomorum</name>
    <dbReference type="NCBI Taxonomy" id="749634"/>
    <lineage>
        <taxon>Eukaryota</taxon>
        <taxon>Fungi</taxon>
        <taxon>Dikarya</taxon>
        <taxon>Ascomycota</taxon>
        <taxon>Pezizomycotina</taxon>
        <taxon>Dothideomycetes</taxon>
        <taxon>Pleosporomycetidae</taxon>
        <taxon>Pleosporales</taxon>
        <taxon>Pleosporineae</taxon>
        <taxon>Didymellaceae</taxon>
        <taxon>Didymella</taxon>
    </lineage>
</organism>
<protein>
    <submittedName>
        <fullName evidence="2">Uncharacterized protein</fullName>
    </submittedName>
</protein>
<evidence type="ECO:0000313" key="2">
    <source>
        <dbReference type="EMBL" id="KAJ4412712.1"/>
    </source>
</evidence>
<feature type="compositionally biased region" description="Basic and acidic residues" evidence="1">
    <location>
        <begin position="111"/>
        <end position="125"/>
    </location>
</feature>
<evidence type="ECO:0000256" key="1">
    <source>
        <dbReference type="SAM" id="MobiDB-lite"/>
    </source>
</evidence>
<feature type="compositionally biased region" description="Polar residues" evidence="1">
    <location>
        <begin position="47"/>
        <end position="61"/>
    </location>
</feature>
<sequence length="148" mass="15765">MVALLLIAHSQTKHGSFDCLAISNTAGLVRDLHYSPLIACIVPTFPDPSTNMPPKKTNTQGAKRDSIPRAGKANTDAANAVETAKQADIDEAKVAADAIPEETITAGTPESAHEIKVKVEEEEKLKKKKKSTAKPKAHSKISTEETAP</sequence>
<dbReference type="EMBL" id="JAPEVA010000002">
    <property type="protein sequence ID" value="KAJ4412712.1"/>
    <property type="molecule type" value="Genomic_DNA"/>
</dbReference>
<keyword evidence="3" id="KW-1185">Reference proteome</keyword>
<gene>
    <name evidence="2" type="ORF">N0V91_000474</name>
</gene>
<feature type="region of interest" description="Disordered" evidence="1">
    <location>
        <begin position="100"/>
        <end position="148"/>
    </location>
</feature>
<name>A0A9W8ZMI3_9PLEO</name>
<dbReference type="Proteomes" id="UP001140510">
    <property type="component" value="Unassembled WGS sequence"/>
</dbReference>
<proteinExistence type="predicted"/>
<feature type="region of interest" description="Disordered" evidence="1">
    <location>
        <begin position="46"/>
        <end position="85"/>
    </location>
</feature>
<reference evidence="2" key="1">
    <citation type="submission" date="2022-10" db="EMBL/GenBank/DDBJ databases">
        <title>Tapping the CABI collections for fungal endophytes: first genome assemblies for Collariella, Neodidymelliopsis, Ascochyta clinopodiicola, Didymella pomorum, Didymosphaeria variabile, Neocosmospora piperis and Neocucurbitaria cava.</title>
        <authorList>
            <person name="Hill R."/>
        </authorList>
    </citation>
    <scope>NUCLEOTIDE SEQUENCE</scope>
    <source>
        <strain evidence="2">IMI 355091</strain>
    </source>
</reference>
<dbReference type="AlphaFoldDB" id="A0A9W8ZMI3"/>
<feature type="compositionally biased region" description="Basic residues" evidence="1">
    <location>
        <begin position="126"/>
        <end position="139"/>
    </location>
</feature>
<accession>A0A9W8ZMI3</accession>
<comment type="caution">
    <text evidence="2">The sequence shown here is derived from an EMBL/GenBank/DDBJ whole genome shotgun (WGS) entry which is preliminary data.</text>
</comment>
<evidence type="ECO:0000313" key="3">
    <source>
        <dbReference type="Proteomes" id="UP001140510"/>
    </source>
</evidence>